<evidence type="ECO:0000313" key="2">
    <source>
        <dbReference type="Proteomes" id="UP000195273"/>
    </source>
</evidence>
<evidence type="ECO:0000313" key="1">
    <source>
        <dbReference type="EMBL" id="ARU02322.1"/>
    </source>
</evidence>
<dbReference type="RefSeq" id="WP_237331808.1">
    <property type="nucleotide sequence ID" value="NZ_CP021431.1"/>
</dbReference>
<dbReference type="KEGG" id="lvs:LOKVESSMR4R_03035"/>
<dbReference type="EMBL" id="CP021431">
    <property type="protein sequence ID" value="ARU02322.1"/>
    <property type="molecule type" value="Genomic_DNA"/>
</dbReference>
<dbReference type="Proteomes" id="UP000195273">
    <property type="component" value="Chromosome"/>
</dbReference>
<keyword evidence="2" id="KW-1185">Reference proteome</keyword>
<protein>
    <recommendedName>
        <fullName evidence="3">Response regulatory domain-containing protein</fullName>
    </recommendedName>
</protein>
<dbReference type="Gene3D" id="3.40.50.2300">
    <property type="match status" value="1"/>
</dbReference>
<reference evidence="1 2" key="1">
    <citation type="submission" date="2017-05" db="EMBL/GenBank/DDBJ databases">
        <title>Genome Sequence of Loktanella vestfoldensis Strain SMR4r Isolated from a Culture of the Diatom Skeletonema marinoi.</title>
        <authorList>
            <person name="Topel M."/>
            <person name="Pinder M.I.M."/>
            <person name="Johansson O.N."/>
            <person name="Kourtchenko O."/>
            <person name="Godhe A."/>
            <person name="Clarke A.K."/>
        </authorList>
    </citation>
    <scope>NUCLEOTIDE SEQUENCE [LARGE SCALE GENOMIC DNA]</scope>
    <source>
        <strain evidence="1 2">SMR4r</strain>
    </source>
</reference>
<name>A0A1Y0EGB8_9RHOB</name>
<sequence length="127" mass="13772">MPYDDPTRHKPPTYIVMESNLLIAEDICGALHAAGGPCKVVRVASLAELETIMTPGDPVAAVFLEMRFDDVLAAPLYPALMLTGAKIVLTIGEDDDIAVPRQGWAILARPFTEEMIHSALRSAVRET</sequence>
<organism evidence="1 2">
    <name type="scientific">Yoonia vestfoldensis</name>
    <dbReference type="NCBI Taxonomy" id="245188"/>
    <lineage>
        <taxon>Bacteria</taxon>
        <taxon>Pseudomonadati</taxon>
        <taxon>Pseudomonadota</taxon>
        <taxon>Alphaproteobacteria</taxon>
        <taxon>Rhodobacterales</taxon>
        <taxon>Paracoccaceae</taxon>
        <taxon>Yoonia</taxon>
    </lineage>
</organism>
<accession>A0A1Y0EGB8</accession>
<evidence type="ECO:0008006" key="3">
    <source>
        <dbReference type="Google" id="ProtNLM"/>
    </source>
</evidence>
<proteinExistence type="predicted"/>
<dbReference type="AlphaFoldDB" id="A0A1Y0EGB8"/>
<gene>
    <name evidence="1" type="ORF">LOKVESSMR4R_03035</name>
</gene>